<evidence type="ECO:0000256" key="2">
    <source>
        <dbReference type="SAM" id="Phobius"/>
    </source>
</evidence>
<dbReference type="Proteomes" id="UP000777438">
    <property type="component" value="Unassembled WGS sequence"/>
</dbReference>
<keyword evidence="2" id="KW-0812">Transmembrane</keyword>
<keyword evidence="2" id="KW-1133">Transmembrane helix</keyword>
<keyword evidence="2" id="KW-0472">Membrane</keyword>
<organism evidence="3 4">
    <name type="scientific">Thelonectria olida</name>
    <dbReference type="NCBI Taxonomy" id="1576542"/>
    <lineage>
        <taxon>Eukaryota</taxon>
        <taxon>Fungi</taxon>
        <taxon>Dikarya</taxon>
        <taxon>Ascomycota</taxon>
        <taxon>Pezizomycotina</taxon>
        <taxon>Sordariomycetes</taxon>
        <taxon>Hypocreomycetidae</taxon>
        <taxon>Hypocreales</taxon>
        <taxon>Nectriaceae</taxon>
        <taxon>Thelonectria</taxon>
    </lineage>
</organism>
<evidence type="ECO:0000313" key="3">
    <source>
        <dbReference type="EMBL" id="KAH6876351.1"/>
    </source>
</evidence>
<proteinExistence type="predicted"/>
<comment type="caution">
    <text evidence="3">The sequence shown here is derived from an EMBL/GenBank/DDBJ whole genome shotgun (WGS) entry which is preliminary data.</text>
</comment>
<evidence type="ECO:0000313" key="4">
    <source>
        <dbReference type="Proteomes" id="UP000777438"/>
    </source>
</evidence>
<accession>A0A9P8VW48</accession>
<dbReference type="EMBL" id="JAGPYM010000035">
    <property type="protein sequence ID" value="KAH6876351.1"/>
    <property type="molecule type" value="Genomic_DNA"/>
</dbReference>
<name>A0A9P8VW48_9HYPO</name>
<dbReference type="AlphaFoldDB" id="A0A9P8VW48"/>
<evidence type="ECO:0000256" key="1">
    <source>
        <dbReference type="SAM" id="MobiDB-lite"/>
    </source>
</evidence>
<sequence>MRVTVRASIRNSLEKRYYYIGSYDDYYKIHTANCQLVHQRVADKYESNNTNSNDDNNSMSKVRESSFKPETELENAPTKRPKEPTSFTVPELRASACRLTALDQERIEELSVRARQFYEQQMRIRRERRIARLIYTGILLAMVGLIYWLGKWSLACL</sequence>
<protein>
    <submittedName>
        <fullName evidence="3">Uncharacterized protein</fullName>
    </submittedName>
</protein>
<keyword evidence="4" id="KW-1185">Reference proteome</keyword>
<feature type="region of interest" description="Disordered" evidence="1">
    <location>
        <begin position="46"/>
        <end position="86"/>
    </location>
</feature>
<feature type="compositionally biased region" description="Basic and acidic residues" evidence="1">
    <location>
        <begin position="61"/>
        <end position="71"/>
    </location>
</feature>
<feature type="transmembrane region" description="Helical" evidence="2">
    <location>
        <begin position="130"/>
        <end position="150"/>
    </location>
</feature>
<gene>
    <name evidence="3" type="ORF">B0T10DRAFT_465256</name>
</gene>
<reference evidence="3 4" key="1">
    <citation type="journal article" date="2021" name="Nat. Commun.">
        <title>Genetic determinants of endophytism in the Arabidopsis root mycobiome.</title>
        <authorList>
            <person name="Mesny F."/>
            <person name="Miyauchi S."/>
            <person name="Thiergart T."/>
            <person name="Pickel B."/>
            <person name="Atanasova L."/>
            <person name="Karlsson M."/>
            <person name="Huettel B."/>
            <person name="Barry K.W."/>
            <person name="Haridas S."/>
            <person name="Chen C."/>
            <person name="Bauer D."/>
            <person name="Andreopoulos W."/>
            <person name="Pangilinan J."/>
            <person name="LaButti K."/>
            <person name="Riley R."/>
            <person name="Lipzen A."/>
            <person name="Clum A."/>
            <person name="Drula E."/>
            <person name="Henrissat B."/>
            <person name="Kohler A."/>
            <person name="Grigoriev I.V."/>
            <person name="Martin F.M."/>
            <person name="Hacquard S."/>
        </authorList>
    </citation>
    <scope>NUCLEOTIDE SEQUENCE [LARGE SCALE GENOMIC DNA]</scope>
    <source>
        <strain evidence="3 4">MPI-CAGE-CH-0241</strain>
    </source>
</reference>
<feature type="compositionally biased region" description="Low complexity" evidence="1">
    <location>
        <begin position="47"/>
        <end position="60"/>
    </location>
</feature>